<gene>
    <name evidence="2" type="ORF">CYNAS_LOCUS2409</name>
</gene>
<organism evidence="2 3">
    <name type="scientific">Cylicocyclus nassatus</name>
    <name type="common">Nematode worm</name>
    <dbReference type="NCBI Taxonomy" id="53992"/>
    <lineage>
        <taxon>Eukaryota</taxon>
        <taxon>Metazoa</taxon>
        <taxon>Ecdysozoa</taxon>
        <taxon>Nematoda</taxon>
        <taxon>Chromadorea</taxon>
        <taxon>Rhabditida</taxon>
        <taxon>Rhabditina</taxon>
        <taxon>Rhabditomorpha</taxon>
        <taxon>Strongyloidea</taxon>
        <taxon>Strongylidae</taxon>
        <taxon>Cylicocyclus</taxon>
    </lineage>
</organism>
<keyword evidence="3" id="KW-1185">Reference proteome</keyword>
<sequence>MASFNRTVLHIFSAVAFAVFAYILRKLIKYLQSKKRVKGKDPVAVATGENSGTVETRGLLAKDKVYTRRKEETASEAEIKLDQENDMVVSGGTDAVVKLGETVEVIEEYIPEGESGQTSDDTGRSKENCVVVSGGTDAVVKSSTCFLARRNWKLWRDAFLIQLMEVVECDMFLTNGK</sequence>
<evidence type="ECO:0000313" key="3">
    <source>
        <dbReference type="Proteomes" id="UP001176961"/>
    </source>
</evidence>
<feature type="transmembrane region" description="Helical" evidence="1">
    <location>
        <begin position="6"/>
        <end position="24"/>
    </location>
</feature>
<proteinExistence type="predicted"/>
<comment type="caution">
    <text evidence="2">The sequence shown here is derived from an EMBL/GenBank/DDBJ whole genome shotgun (WGS) entry which is preliminary data.</text>
</comment>
<keyword evidence="1" id="KW-0812">Transmembrane</keyword>
<accession>A0AA36DMH9</accession>
<dbReference type="AlphaFoldDB" id="A0AA36DMH9"/>
<evidence type="ECO:0000313" key="2">
    <source>
        <dbReference type="EMBL" id="CAJ0590426.1"/>
    </source>
</evidence>
<evidence type="ECO:0000256" key="1">
    <source>
        <dbReference type="SAM" id="Phobius"/>
    </source>
</evidence>
<dbReference type="EMBL" id="CATQJL010000001">
    <property type="protein sequence ID" value="CAJ0590426.1"/>
    <property type="molecule type" value="Genomic_DNA"/>
</dbReference>
<reference evidence="2" key="1">
    <citation type="submission" date="2023-07" db="EMBL/GenBank/DDBJ databases">
        <authorList>
            <consortium name="CYATHOMIX"/>
        </authorList>
    </citation>
    <scope>NUCLEOTIDE SEQUENCE</scope>
    <source>
        <strain evidence="2">N/A</strain>
    </source>
</reference>
<dbReference type="Proteomes" id="UP001176961">
    <property type="component" value="Unassembled WGS sequence"/>
</dbReference>
<keyword evidence="1" id="KW-0472">Membrane</keyword>
<name>A0AA36DMH9_CYLNA</name>
<protein>
    <submittedName>
        <fullName evidence="2">Uncharacterized protein</fullName>
    </submittedName>
</protein>
<keyword evidence="1" id="KW-1133">Transmembrane helix</keyword>